<dbReference type="Pfam" id="PF07494">
    <property type="entry name" value="Reg_prop"/>
    <property type="match status" value="2"/>
</dbReference>
<feature type="modified residue" description="4-aspartylphosphate" evidence="7">
    <location>
        <position position="1094"/>
    </location>
</feature>
<dbReference type="CDD" id="cd00082">
    <property type="entry name" value="HisKA"/>
    <property type="match status" value="1"/>
</dbReference>
<feature type="domain" description="Response regulatory" evidence="10">
    <location>
        <begin position="1045"/>
        <end position="1159"/>
    </location>
</feature>
<dbReference type="InterPro" id="IPR001789">
    <property type="entry name" value="Sig_transdc_resp-reg_receiver"/>
</dbReference>
<dbReference type="FunFam" id="1.10.287.130:FF:000028">
    <property type="entry name" value="Hybrid signal transduction histidine kinase"/>
    <property type="match status" value="1"/>
</dbReference>
<evidence type="ECO:0000256" key="6">
    <source>
        <dbReference type="ARBA" id="ARBA00023012"/>
    </source>
</evidence>
<dbReference type="PROSITE" id="PS50109">
    <property type="entry name" value="HIS_KIN"/>
    <property type="match status" value="1"/>
</dbReference>
<dbReference type="GO" id="GO:0005886">
    <property type="term" value="C:plasma membrane"/>
    <property type="evidence" value="ECO:0007669"/>
    <property type="project" value="TreeGrafter"/>
</dbReference>
<dbReference type="GO" id="GO:0000155">
    <property type="term" value="F:phosphorelay sensor kinase activity"/>
    <property type="evidence" value="ECO:0007669"/>
    <property type="project" value="InterPro"/>
</dbReference>
<keyword evidence="5" id="KW-0418">Kinase</keyword>
<evidence type="ECO:0000259" key="9">
    <source>
        <dbReference type="PROSITE" id="PS50109"/>
    </source>
</evidence>
<dbReference type="InterPro" id="IPR036890">
    <property type="entry name" value="HATPase_C_sf"/>
</dbReference>
<dbReference type="PANTHER" id="PTHR43047">
    <property type="entry name" value="TWO-COMPONENT HISTIDINE PROTEIN KINASE"/>
    <property type="match status" value="1"/>
</dbReference>
<dbReference type="SMART" id="SM00387">
    <property type="entry name" value="HATPase_c"/>
    <property type="match status" value="1"/>
</dbReference>
<gene>
    <name evidence="11" type="ORF">J5837_01305</name>
</gene>
<reference evidence="11" key="2">
    <citation type="submission" date="2021-03" db="EMBL/GenBank/DDBJ databases">
        <authorList>
            <person name="Cao W."/>
        </authorList>
    </citation>
    <scope>NUCLEOTIDE SEQUENCE</scope>
    <source>
        <strain evidence="11">110414</strain>
    </source>
</reference>
<evidence type="ECO:0000256" key="2">
    <source>
        <dbReference type="ARBA" id="ARBA00012438"/>
    </source>
</evidence>
<keyword evidence="6" id="KW-0902">Two-component regulatory system</keyword>
<dbReference type="InterPro" id="IPR036097">
    <property type="entry name" value="HisK_dim/P_sf"/>
</dbReference>
<keyword evidence="8" id="KW-0472">Membrane</keyword>
<evidence type="ECO:0000259" key="10">
    <source>
        <dbReference type="PROSITE" id="PS50110"/>
    </source>
</evidence>
<dbReference type="InterPro" id="IPR003661">
    <property type="entry name" value="HisK_dim/P_dom"/>
</dbReference>
<dbReference type="InterPro" id="IPR011006">
    <property type="entry name" value="CheY-like_superfamily"/>
</dbReference>
<evidence type="ECO:0000256" key="3">
    <source>
        <dbReference type="ARBA" id="ARBA00022553"/>
    </source>
</evidence>
<dbReference type="PANTHER" id="PTHR43047:SF72">
    <property type="entry name" value="OSMOSENSING HISTIDINE PROTEIN KINASE SLN1"/>
    <property type="match status" value="1"/>
</dbReference>
<dbReference type="Proteomes" id="UP000673447">
    <property type="component" value="Unassembled WGS sequence"/>
</dbReference>
<sequence length="1163" mass="126217">MAWLAAPARAGLPETPRVRQLTVADGLPSNAVWDVAEDADGYLWLATGDGLARYDGIDFKVWRIGQGLSANVVQSIAIDRGNRVLAGTLGQGLAIFDAERKGFRYLNRRTQPALDGDSVWTVTSTANGDIWFGVEKAGLYRLAANGRLDHYLPRAGDPRSLPSTMVTSLHVAPDGTLWIGTDRGVARWTGRDFARVPDAALVHPYVTRLYADRSNALWIGTIMGGSLYRADGGYLREPWVVEGGMVIYGTLLQDRQGTYWLDAFEGLYRAEEDVVWHVPLYSAVIQGTTKPQFTDAMEDAEGGLWFSSSDSGLWYLTPDWRQFSVLTKRADKPDSLGNPQVYQLAPSRSGAIWAVGTSGTLDEIDPETGAVVHRVENIGPGTIASSVFEDRDGLVWVGTPGGVTRYDPATRAQRRWRAGDARDAALSDDVTYIAQDAAGLIWTANLRGDLQARRPDDSGVVEQLPLGDARGVGPGEQLHFLGAGPGSAVWLADSRGVRAWNARERRFTGVPGLPEEAVTAFAFDENGDVWLAGLGYVEQYRRAGAQWRLQRRLDAKQGMPQIEFSGVVVDRRGVLWLSSARGLLRLDPASRSLRLYGVRDGLPGQEIIAPPILRPQDGRIIASAAHGLVIFDPLALRPSREPPRLNVESIGVQSADGPRLLPVRGGFHLAPGDRDLRVVAHLESFKNAASHRYRFRLSGVDADWAEVGASGERIYTQLPPGNYRLEIVGATADNVWSKPQVLQFVVDPAWWQTWWARGAAIALVVLSLFLAAASYRRRLRRRNAWQLTVHKRELAEQASLAKTRFLATLGHEVRTPMTGVLGMSELLLATPLDERQRGYTTAIQSAGKHLLRLVNDALDLARIEAGKLDLDEQAFDPRALFAELTALCEPIARQRGLSFAATVDAGVPAALRGDPLRVRQILLNLLNNALKFTEQGGVSLHARPRDGGVRFSVDDTGPGISVAQQERLFQRFEQAEGARTRARYGGSGLGLAICQELALAMGGRIAVESAPGAGTRFHVDLPLPPAAPVLADAPVVSPVPHRELDLLLVEDDPTVAEVIAGLLRARGHRVQHVAHGLAALAEVAVQRFDLAVLDLDLPGLDGLALARQLRAQGFAAPLLAVTARADGEAEPLAREAGFDGFLRKPVTGDMLAEAIGALLDPQS</sequence>
<dbReference type="PROSITE" id="PS50110">
    <property type="entry name" value="RESPONSE_REGULATORY"/>
    <property type="match status" value="1"/>
</dbReference>
<dbReference type="SUPFAM" id="SSF63829">
    <property type="entry name" value="Calcium-dependent phosphotriesterase"/>
    <property type="match status" value="3"/>
</dbReference>
<keyword evidence="8" id="KW-1133">Transmembrane helix</keyword>
<dbReference type="InterPro" id="IPR004358">
    <property type="entry name" value="Sig_transdc_His_kin-like_C"/>
</dbReference>
<dbReference type="InterPro" id="IPR015943">
    <property type="entry name" value="WD40/YVTN_repeat-like_dom_sf"/>
</dbReference>
<feature type="domain" description="Histidine kinase" evidence="9">
    <location>
        <begin position="808"/>
        <end position="1025"/>
    </location>
</feature>
<dbReference type="CDD" id="cd17546">
    <property type="entry name" value="REC_hyHK_CKI1_RcsC-like"/>
    <property type="match status" value="1"/>
</dbReference>
<reference evidence="11" key="1">
    <citation type="journal article" date="2016" name="Int. J. Syst. Evol. Microbiol.">
        <title>Pseudoxanthomonas helianthi sp. nov., isolated from roots of Jerusalem artichoke (Helianthus tuberosus).</title>
        <authorList>
            <person name="Kittiwongwattana C."/>
            <person name="Thawai C."/>
        </authorList>
    </citation>
    <scope>NUCLEOTIDE SEQUENCE</scope>
    <source>
        <strain evidence="11">110414</strain>
    </source>
</reference>
<dbReference type="InterPro" id="IPR005467">
    <property type="entry name" value="His_kinase_dom"/>
</dbReference>
<dbReference type="Pfam" id="PF00512">
    <property type="entry name" value="HisKA"/>
    <property type="match status" value="1"/>
</dbReference>
<protein>
    <recommendedName>
        <fullName evidence="2">histidine kinase</fullName>
        <ecNumber evidence="2">2.7.13.3</ecNumber>
    </recommendedName>
</protein>
<proteinExistence type="predicted"/>
<dbReference type="Gene3D" id="1.10.287.130">
    <property type="match status" value="1"/>
</dbReference>
<keyword evidence="12" id="KW-1185">Reference proteome</keyword>
<dbReference type="Gene3D" id="3.40.50.2300">
    <property type="match status" value="1"/>
</dbReference>
<dbReference type="SUPFAM" id="SSF47384">
    <property type="entry name" value="Homodimeric domain of signal transducing histidine kinase"/>
    <property type="match status" value="1"/>
</dbReference>
<evidence type="ECO:0000256" key="8">
    <source>
        <dbReference type="SAM" id="Phobius"/>
    </source>
</evidence>
<dbReference type="InterPro" id="IPR003594">
    <property type="entry name" value="HATPase_dom"/>
</dbReference>
<dbReference type="AlphaFoldDB" id="A0A940WZS2"/>
<dbReference type="Pfam" id="PF02518">
    <property type="entry name" value="HATPase_c"/>
    <property type="match status" value="1"/>
</dbReference>
<keyword evidence="3 7" id="KW-0597">Phosphoprotein</keyword>
<evidence type="ECO:0000256" key="7">
    <source>
        <dbReference type="PROSITE-ProRule" id="PRU00169"/>
    </source>
</evidence>
<dbReference type="Gene3D" id="2.130.10.10">
    <property type="entry name" value="YVTN repeat-like/Quinoprotein amine dehydrogenase"/>
    <property type="match status" value="3"/>
</dbReference>
<keyword evidence="4" id="KW-0808">Transferase</keyword>
<dbReference type="InterPro" id="IPR013783">
    <property type="entry name" value="Ig-like_fold"/>
</dbReference>
<dbReference type="SUPFAM" id="SSF52172">
    <property type="entry name" value="CheY-like"/>
    <property type="match status" value="1"/>
</dbReference>
<dbReference type="FunFam" id="3.30.565.10:FF:000010">
    <property type="entry name" value="Sensor histidine kinase RcsC"/>
    <property type="match status" value="1"/>
</dbReference>
<dbReference type="SMART" id="SM00448">
    <property type="entry name" value="REC"/>
    <property type="match status" value="1"/>
</dbReference>
<dbReference type="SUPFAM" id="SSF55874">
    <property type="entry name" value="ATPase domain of HSP90 chaperone/DNA topoisomerase II/histidine kinase"/>
    <property type="match status" value="1"/>
</dbReference>
<feature type="transmembrane region" description="Helical" evidence="8">
    <location>
        <begin position="754"/>
        <end position="775"/>
    </location>
</feature>
<evidence type="ECO:0000256" key="4">
    <source>
        <dbReference type="ARBA" id="ARBA00022679"/>
    </source>
</evidence>
<organism evidence="11 12">
    <name type="scientific">Pseudoxanthomonas helianthi</name>
    <dbReference type="NCBI Taxonomy" id="1453541"/>
    <lineage>
        <taxon>Bacteria</taxon>
        <taxon>Pseudomonadati</taxon>
        <taxon>Pseudomonadota</taxon>
        <taxon>Gammaproteobacteria</taxon>
        <taxon>Lysobacterales</taxon>
        <taxon>Lysobacteraceae</taxon>
        <taxon>Pseudoxanthomonas</taxon>
    </lineage>
</organism>
<dbReference type="CDD" id="cd16922">
    <property type="entry name" value="HATPase_EvgS-ArcB-TorS-like"/>
    <property type="match status" value="1"/>
</dbReference>
<dbReference type="EC" id="2.7.13.3" evidence="2"/>
<dbReference type="InterPro" id="IPR011110">
    <property type="entry name" value="Reg_prop"/>
</dbReference>
<comment type="catalytic activity">
    <reaction evidence="1">
        <text>ATP + protein L-histidine = ADP + protein N-phospho-L-histidine.</text>
        <dbReference type="EC" id="2.7.13.3"/>
    </reaction>
</comment>
<evidence type="ECO:0000256" key="5">
    <source>
        <dbReference type="ARBA" id="ARBA00022777"/>
    </source>
</evidence>
<dbReference type="Pfam" id="PF00072">
    <property type="entry name" value="Response_reg"/>
    <property type="match status" value="1"/>
</dbReference>
<evidence type="ECO:0000313" key="12">
    <source>
        <dbReference type="Proteomes" id="UP000673447"/>
    </source>
</evidence>
<accession>A0A940WZS2</accession>
<evidence type="ECO:0000256" key="1">
    <source>
        <dbReference type="ARBA" id="ARBA00000085"/>
    </source>
</evidence>
<comment type="caution">
    <text evidence="11">The sequence shown here is derived from an EMBL/GenBank/DDBJ whole genome shotgun (WGS) entry which is preliminary data.</text>
</comment>
<dbReference type="SMART" id="SM00388">
    <property type="entry name" value="HisKA"/>
    <property type="match status" value="1"/>
</dbReference>
<dbReference type="GO" id="GO:0009927">
    <property type="term" value="F:histidine phosphotransfer kinase activity"/>
    <property type="evidence" value="ECO:0007669"/>
    <property type="project" value="TreeGrafter"/>
</dbReference>
<dbReference type="Pfam" id="PF07495">
    <property type="entry name" value="Y_Y_Y"/>
    <property type="match status" value="1"/>
</dbReference>
<keyword evidence="8" id="KW-0812">Transmembrane</keyword>
<dbReference type="Gene3D" id="3.30.565.10">
    <property type="entry name" value="Histidine kinase-like ATPase, C-terminal domain"/>
    <property type="match status" value="1"/>
</dbReference>
<dbReference type="PRINTS" id="PR00344">
    <property type="entry name" value="BCTRLSENSOR"/>
</dbReference>
<dbReference type="EMBL" id="JAGKTC010000001">
    <property type="protein sequence ID" value="MBP3983046.1"/>
    <property type="molecule type" value="Genomic_DNA"/>
</dbReference>
<dbReference type="Gene3D" id="2.60.40.10">
    <property type="entry name" value="Immunoglobulins"/>
    <property type="match status" value="1"/>
</dbReference>
<evidence type="ECO:0000313" key="11">
    <source>
        <dbReference type="EMBL" id="MBP3983046.1"/>
    </source>
</evidence>
<name>A0A940WZS2_9GAMM</name>
<dbReference type="InterPro" id="IPR011123">
    <property type="entry name" value="Y_Y_Y"/>
</dbReference>